<dbReference type="RefSeq" id="WP_079712668.1">
    <property type="nucleotide sequence ID" value="NZ_FUZC01000005.1"/>
</dbReference>
<evidence type="ECO:0000259" key="1">
    <source>
        <dbReference type="Pfam" id="PF01522"/>
    </source>
</evidence>
<dbReference type="STRING" id="447422.SAMN05660903_01565"/>
<dbReference type="Proteomes" id="UP000232673">
    <property type="component" value="Unassembled WGS sequence"/>
</dbReference>
<dbReference type="InterPro" id="IPR002509">
    <property type="entry name" value="NODB_dom"/>
</dbReference>
<dbReference type="EMBL" id="LKTS01000045">
    <property type="protein sequence ID" value="PKD16764.1"/>
    <property type="molecule type" value="Genomic_DNA"/>
</dbReference>
<accession>A0A2N0TPW4</accession>
<evidence type="ECO:0000313" key="3">
    <source>
        <dbReference type="Proteomes" id="UP000232673"/>
    </source>
</evidence>
<keyword evidence="3" id="KW-1185">Reference proteome</keyword>
<dbReference type="GO" id="GO:0005975">
    <property type="term" value="P:carbohydrate metabolic process"/>
    <property type="evidence" value="ECO:0007669"/>
    <property type="project" value="InterPro"/>
</dbReference>
<name>A0A2N0TPW4_9FLAO</name>
<dbReference type="OrthoDB" id="7836272at2"/>
<dbReference type="InterPro" id="IPR011330">
    <property type="entry name" value="Glyco_hydro/deAcase_b/a-brl"/>
</dbReference>
<feature type="domain" description="NodB homology" evidence="1">
    <location>
        <begin position="35"/>
        <end position="182"/>
    </location>
</feature>
<dbReference type="CDD" id="cd10929">
    <property type="entry name" value="CE4_u5"/>
    <property type="match status" value="1"/>
</dbReference>
<proteinExistence type="predicted"/>
<comment type="caution">
    <text evidence="2">The sequence shown here is derived from an EMBL/GenBank/DDBJ whole genome shotgun (WGS) entry which is preliminary data.</text>
</comment>
<dbReference type="Gene3D" id="3.20.20.370">
    <property type="entry name" value="Glycoside hydrolase/deacetylase"/>
    <property type="match status" value="1"/>
</dbReference>
<sequence length="321" mass="37717">MENGSLVISLDFELLWGVFDKVDYNKKIDYFENTRQLIPSLLQVFEKYKIHCTWATVGMLFNSNWDDWNANIPANLPNYKNQNLSAYTYGKSIQSKKTEKLCFAPNLIKKIKNTKGQEIGTHTYSHYYCLEPGQDSLAFKADIEKAIELASIMGIDLKSLVFPRNQYNSAYLEICEKSGLNTVRTNPENWYWQNTQKDSIFHKIFRTGDAYFGAQDKTYKSSQIHRLSSQLTGQKASRLLRSYSGRKVLDNLKLKRIYWEMEYAAKNKENYHLWWHPHNFGNNPLQNLEELKLILDYYCILRDKYGFKSRSMGELAMEYIE</sequence>
<organism evidence="2 3">
    <name type="scientific">Salegentibacter salinarum</name>
    <dbReference type="NCBI Taxonomy" id="447422"/>
    <lineage>
        <taxon>Bacteria</taxon>
        <taxon>Pseudomonadati</taxon>
        <taxon>Bacteroidota</taxon>
        <taxon>Flavobacteriia</taxon>
        <taxon>Flavobacteriales</taxon>
        <taxon>Flavobacteriaceae</taxon>
        <taxon>Salegentibacter</taxon>
    </lineage>
</organism>
<dbReference type="Pfam" id="PF01522">
    <property type="entry name" value="Polysacc_deac_1"/>
    <property type="match status" value="1"/>
</dbReference>
<dbReference type="SUPFAM" id="SSF88713">
    <property type="entry name" value="Glycoside hydrolase/deacetylase"/>
    <property type="match status" value="1"/>
</dbReference>
<dbReference type="AlphaFoldDB" id="A0A2N0TPW4"/>
<evidence type="ECO:0000313" key="2">
    <source>
        <dbReference type="EMBL" id="PKD16764.1"/>
    </source>
</evidence>
<reference evidence="2 3" key="1">
    <citation type="submission" date="2015-10" db="EMBL/GenBank/DDBJ databases">
        <title>Draft genome sequence of Salegentibacter salinarum KCTC 12975.</title>
        <authorList>
            <person name="Lin W."/>
            <person name="Zheng Q."/>
        </authorList>
    </citation>
    <scope>NUCLEOTIDE SEQUENCE [LARGE SCALE GENOMIC DNA]</scope>
    <source>
        <strain evidence="2 3">KCTC 12975</strain>
    </source>
</reference>
<protein>
    <submittedName>
        <fullName evidence="2">Polysaccharide deacetylase</fullName>
    </submittedName>
</protein>
<dbReference type="GO" id="GO:0016810">
    <property type="term" value="F:hydrolase activity, acting on carbon-nitrogen (but not peptide) bonds"/>
    <property type="evidence" value="ECO:0007669"/>
    <property type="project" value="InterPro"/>
</dbReference>
<gene>
    <name evidence="2" type="ORF">APR41_08135</name>
</gene>